<dbReference type="GO" id="GO:0015658">
    <property type="term" value="F:branched-chain amino acid transmembrane transporter activity"/>
    <property type="evidence" value="ECO:0007669"/>
    <property type="project" value="InterPro"/>
</dbReference>
<keyword evidence="5 6" id="KW-0472">Membrane</keyword>
<dbReference type="Pfam" id="PF02653">
    <property type="entry name" value="BPD_transp_2"/>
    <property type="match status" value="1"/>
</dbReference>
<keyword evidence="2" id="KW-1003">Cell membrane</keyword>
<reference evidence="7" key="1">
    <citation type="submission" date="2014-05" db="EMBL/GenBank/DDBJ databases">
        <title>Key roles for freshwater Actinobacteria revealed by deep metagenomic sequencing.</title>
        <authorList>
            <person name="Ghai R."/>
            <person name="Mizuno C.M."/>
            <person name="Picazo A."/>
            <person name="Camacho A."/>
            <person name="Rodriguez-Valera F."/>
        </authorList>
    </citation>
    <scope>NUCLEOTIDE SEQUENCE</scope>
</reference>
<evidence type="ECO:0000256" key="6">
    <source>
        <dbReference type="SAM" id="Phobius"/>
    </source>
</evidence>
<evidence type="ECO:0008006" key="8">
    <source>
        <dbReference type="Google" id="ProtNLM"/>
    </source>
</evidence>
<comment type="caution">
    <text evidence="7">The sequence shown here is derived from an EMBL/GenBank/DDBJ whole genome shotgun (WGS) entry which is preliminary data.</text>
</comment>
<feature type="transmembrane region" description="Helical" evidence="6">
    <location>
        <begin position="86"/>
        <end position="105"/>
    </location>
</feature>
<evidence type="ECO:0000256" key="1">
    <source>
        <dbReference type="ARBA" id="ARBA00004651"/>
    </source>
</evidence>
<comment type="subcellular location">
    <subcellularLocation>
        <location evidence="1">Cell membrane</location>
        <topology evidence="1">Multi-pass membrane protein</topology>
    </subcellularLocation>
</comment>
<accession>A0A094QPZ7</accession>
<evidence type="ECO:0000256" key="5">
    <source>
        <dbReference type="ARBA" id="ARBA00023136"/>
    </source>
</evidence>
<feature type="transmembrane region" description="Helical" evidence="6">
    <location>
        <begin position="61"/>
        <end position="80"/>
    </location>
</feature>
<dbReference type="EMBL" id="JNSK01000059">
    <property type="protein sequence ID" value="KGA16701.1"/>
    <property type="molecule type" value="Genomic_DNA"/>
</dbReference>
<keyword evidence="3 6" id="KW-0812">Transmembrane</keyword>
<dbReference type="CDD" id="cd06581">
    <property type="entry name" value="TM_PBP1_LivM_like"/>
    <property type="match status" value="1"/>
</dbReference>
<evidence type="ECO:0000256" key="3">
    <source>
        <dbReference type="ARBA" id="ARBA00022692"/>
    </source>
</evidence>
<sequence>MTKVRSTYLLLLAVAIAFPYLVPDPDFWVSSGGSRALWLGVTALSMSFLNRNLGLMSLGQLFFSGISGYIVAISSVTYGVKFGTSVPLAILAGTLSGVVIGFIALKTKGVYFLMLTLAVTLGLYSFANSAQEITRGHTGINSIPSPVIFGIDFAYTKPMYYLFLLIAIIIFAFCKFLESTSFGIALKGVRDNEDRMAAMGYRILPLKMIAFVFSALIASIAGVMGAFYVTNISPDSVGLIRSIDLLVIVVVGGATYLGGAFVGAALIVVFEAIVQDFTQYYVAATGALFIIVLMLAPQGLMGISAQFRRARGKKLGAAK</sequence>
<dbReference type="InterPro" id="IPR043428">
    <property type="entry name" value="LivM-like"/>
</dbReference>
<feature type="transmembrane region" description="Helical" evidence="6">
    <location>
        <begin position="110"/>
        <end position="127"/>
    </location>
</feature>
<dbReference type="PANTHER" id="PTHR30482">
    <property type="entry name" value="HIGH-AFFINITY BRANCHED-CHAIN AMINO ACID TRANSPORT SYSTEM PERMEASE"/>
    <property type="match status" value="1"/>
</dbReference>
<feature type="transmembrane region" description="Helical" evidence="6">
    <location>
        <begin position="243"/>
        <end position="274"/>
    </location>
</feature>
<feature type="transmembrane region" description="Helical" evidence="6">
    <location>
        <begin position="280"/>
        <end position="303"/>
    </location>
</feature>
<dbReference type="PANTHER" id="PTHR30482:SF17">
    <property type="entry name" value="ABC TRANSPORTER ATP-BINDING PROTEIN"/>
    <property type="match status" value="1"/>
</dbReference>
<name>A0A094QPZ7_9ZZZZ</name>
<proteinExistence type="predicted"/>
<protein>
    <recommendedName>
        <fullName evidence="8">Branched-chain amino acid ABC transporter permease</fullName>
    </recommendedName>
</protein>
<evidence type="ECO:0000313" key="7">
    <source>
        <dbReference type="EMBL" id="KGA16701.1"/>
    </source>
</evidence>
<dbReference type="GO" id="GO:0005886">
    <property type="term" value="C:plasma membrane"/>
    <property type="evidence" value="ECO:0007669"/>
    <property type="project" value="UniProtKB-SubCell"/>
</dbReference>
<dbReference type="AlphaFoldDB" id="A0A094QPZ7"/>
<evidence type="ECO:0000256" key="2">
    <source>
        <dbReference type="ARBA" id="ARBA00022475"/>
    </source>
</evidence>
<gene>
    <name evidence="7" type="ORF">GM50_13785</name>
</gene>
<organism evidence="7">
    <name type="scientific">freshwater metagenome</name>
    <dbReference type="NCBI Taxonomy" id="449393"/>
    <lineage>
        <taxon>unclassified sequences</taxon>
        <taxon>metagenomes</taxon>
        <taxon>ecological metagenomes</taxon>
    </lineage>
</organism>
<feature type="transmembrane region" description="Helical" evidence="6">
    <location>
        <begin position="206"/>
        <end position="231"/>
    </location>
</feature>
<dbReference type="InterPro" id="IPR001851">
    <property type="entry name" value="ABC_transp_permease"/>
</dbReference>
<keyword evidence="4 6" id="KW-1133">Transmembrane helix</keyword>
<feature type="transmembrane region" description="Helical" evidence="6">
    <location>
        <begin position="162"/>
        <end position="186"/>
    </location>
</feature>
<evidence type="ECO:0000256" key="4">
    <source>
        <dbReference type="ARBA" id="ARBA00022989"/>
    </source>
</evidence>